<feature type="domain" description="N-acetyltransferase" evidence="3">
    <location>
        <begin position="35"/>
        <end position="203"/>
    </location>
</feature>
<reference evidence="5" key="1">
    <citation type="submission" date="2016-10" db="EMBL/GenBank/DDBJ databases">
        <authorList>
            <person name="Varghese N."/>
            <person name="Submissions S."/>
        </authorList>
    </citation>
    <scope>NUCLEOTIDE SEQUENCE [LARGE SCALE GENOMIC DNA]</scope>
    <source>
        <strain evidence="5">DSM 21772</strain>
    </source>
</reference>
<protein>
    <submittedName>
        <fullName evidence="4">Ribosomal protein S18 acetylase RimI</fullName>
    </submittedName>
</protein>
<sequence>MFAKRTYVRMANLARPEATPPGCIGQTGEMTAAPFLIRRTTEQDWAETRALRLEMLADTPHAYLETVADAAARDEAGWRERARRTAGPGAISLAAILTGGEETGRWVGTMAAILPEGAAGARLVGVYVAPDWRGAAAGVSGALLAGIEEWAGLHGDVLTLEVHQDSTAARRFYKRHGFEETGAVHPYPLDRSRLEFEMAKPLRAEQAGGARLLGGGSERQF</sequence>
<dbReference type="GO" id="GO:0005840">
    <property type="term" value="C:ribosome"/>
    <property type="evidence" value="ECO:0007669"/>
    <property type="project" value="UniProtKB-KW"/>
</dbReference>
<dbReference type="InterPro" id="IPR050680">
    <property type="entry name" value="YpeA/RimI_acetyltransf"/>
</dbReference>
<dbReference type="Proteomes" id="UP000181956">
    <property type="component" value="Chromosome I"/>
</dbReference>
<dbReference type="Gene3D" id="3.40.630.30">
    <property type="match status" value="1"/>
</dbReference>
<dbReference type="SUPFAM" id="SSF55729">
    <property type="entry name" value="Acyl-CoA N-acyltransferases (Nat)"/>
    <property type="match status" value="1"/>
</dbReference>
<name>A0A1H1N5Z9_9MICO</name>
<keyword evidence="2" id="KW-0012">Acyltransferase</keyword>
<dbReference type="STRING" id="412690.SAMN04489834_0566"/>
<gene>
    <name evidence="4" type="ORF">SAMN04489834_0566</name>
</gene>
<dbReference type="InterPro" id="IPR016181">
    <property type="entry name" value="Acyl_CoA_acyltransferase"/>
</dbReference>
<proteinExistence type="predicted"/>
<accession>A0A1H1N5Z9</accession>
<dbReference type="GO" id="GO:0016747">
    <property type="term" value="F:acyltransferase activity, transferring groups other than amino-acyl groups"/>
    <property type="evidence" value="ECO:0007669"/>
    <property type="project" value="InterPro"/>
</dbReference>
<evidence type="ECO:0000313" key="5">
    <source>
        <dbReference type="Proteomes" id="UP000181956"/>
    </source>
</evidence>
<evidence type="ECO:0000256" key="1">
    <source>
        <dbReference type="ARBA" id="ARBA00022679"/>
    </source>
</evidence>
<dbReference type="PROSITE" id="PS51186">
    <property type="entry name" value="GNAT"/>
    <property type="match status" value="1"/>
</dbReference>
<dbReference type="PANTHER" id="PTHR43420">
    <property type="entry name" value="ACETYLTRANSFERASE"/>
    <property type="match status" value="1"/>
</dbReference>
<keyword evidence="5" id="KW-1185">Reference proteome</keyword>
<dbReference type="PANTHER" id="PTHR43420:SF44">
    <property type="entry name" value="ACETYLTRANSFERASE YPEA"/>
    <property type="match status" value="1"/>
</dbReference>
<dbReference type="CDD" id="cd04301">
    <property type="entry name" value="NAT_SF"/>
    <property type="match status" value="1"/>
</dbReference>
<dbReference type="EMBL" id="LT629742">
    <property type="protein sequence ID" value="SDR94288.1"/>
    <property type="molecule type" value="Genomic_DNA"/>
</dbReference>
<evidence type="ECO:0000256" key="2">
    <source>
        <dbReference type="ARBA" id="ARBA00023315"/>
    </source>
</evidence>
<keyword evidence="4" id="KW-0687">Ribonucleoprotein</keyword>
<evidence type="ECO:0000313" key="4">
    <source>
        <dbReference type="EMBL" id="SDR94288.1"/>
    </source>
</evidence>
<organism evidence="4 5">
    <name type="scientific">Microterricola viridarii</name>
    <dbReference type="NCBI Taxonomy" id="412690"/>
    <lineage>
        <taxon>Bacteria</taxon>
        <taxon>Bacillati</taxon>
        <taxon>Actinomycetota</taxon>
        <taxon>Actinomycetes</taxon>
        <taxon>Micrococcales</taxon>
        <taxon>Microbacteriaceae</taxon>
        <taxon>Microterricola</taxon>
    </lineage>
</organism>
<evidence type="ECO:0000259" key="3">
    <source>
        <dbReference type="PROSITE" id="PS51186"/>
    </source>
</evidence>
<keyword evidence="1" id="KW-0808">Transferase</keyword>
<dbReference type="InterPro" id="IPR000182">
    <property type="entry name" value="GNAT_dom"/>
</dbReference>
<dbReference type="AlphaFoldDB" id="A0A1H1N5Z9"/>
<dbReference type="Pfam" id="PF13508">
    <property type="entry name" value="Acetyltransf_7"/>
    <property type="match status" value="1"/>
</dbReference>
<keyword evidence="4" id="KW-0689">Ribosomal protein</keyword>